<feature type="domain" description="Aminoglycoside phosphotransferase" evidence="1">
    <location>
        <begin position="35"/>
        <end position="269"/>
    </location>
</feature>
<dbReference type="OrthoDB" id="3806873at2"/>
<dbReference type="Gene3D" id="3.90.1200.10">
    <property type="match status" value="1"/>
</dbReference>
<dbReference type="SUPFAM" id="SSF56112">
    <property type="entry name" value="Protein kinase-like (PK-like)"/>
    <property type="match status" value="1"/>
</dbReference>
<evidence type="ECO:0000313" key="3">
    <source>
        <dbReference type="Proteomes" id="UP000244081"/>
    </source>
</evidence>
<dbReference type="AlphaFoldDB" id="A0A2T5V6N2"/>
<reference evidence="2 3" key="1">
    <citation type="submission" date="2018-04" db="EMBL/GenBank/DDBJ databases">
        <title>Genomic Encyclopedia of Archaeal and Bacterial Type Strains, Phase II (KMG-II): from individual species to whole genera.</title>
        <authorList>
            <person name="Goeker M."/>
        </authorList>
    </citation>
    <scope>NUCLEOTIDE SEQUENCE [LARGE SCALE GENOMIC DNA]</scope>
    <source>
        <strain evidence="2 3">DSM 23382</strain>
    </source>
</reference>
<comment type="caution">
    <text evidence="2">The sequence shown here is derived from an EMBL/GenBank/DDBJ whole genome shotgun (WGS) entry which is preliminary data.</text>
</comment>
<accession>A0A2T5V6N2</accession>
<sequence length="349" mass="38403">MSDILERGAETLALARLEPWLKAHVAGFEGPLSASKFAGGQSNPTYRLDAAGGPYVLRRKPPGKLLKSAHAVDREYRVMQALKETDVPVADPLALCEDESVIGSMFYVMAFREGRVFWDPALPDLSPPERGAVYDEMNRVLAALHSVDPQTVGLGDFGRPGSYFARQVSRWSRQYRDSETESIADMDALIAWVEANVPADDGRVALVHGDYRIDNLIFAPDAPRVIAVVDWELATLGHPHSDLAYQCMQWRLPHEGGLRGLAGLDRAALGIPVEEAYVARYCERRGLSGIDDWTFCLAFSFFRIAAILQGVKKRALDGTGSNPEQGLKMGLLVPLIARTALQLIEDDAR</sequence>
<protein>
    <submittedName>
        <fullName evidence="2">Aminoglycoside phosphotransferase (APT) family kinase protein</fullName>
    </submittedName>
</protein>
<dbReference type="PANTHER" id="PTHR47829:SF3">
    <property type="entry name" value="AMINOGLYCOSIDE PHOSPHOTRANSFERASE DOMAIN-CONTAINING PROTEIN"/>
    <property type="match status" value="1"/>
</dbReference>
<evidence type="ECO:0000313" key="2">
    <source>
        <dbReference type="EMBL" id="PTW59409.1"/>
    </source>
</evidence>
<dbReference type="InterPro" id="IPR002575">
    <property type="entry name" value="Aminoglycoside_PTrfase"/>
</dbReference>
<dbReference type="CDD" id="cd05154">
    <property type="entry name" value="ACAD10_11_N-like"/>
    <property type="match status" value="1"/>
</dbReference>
<organism evidence="2 3">
    <name type="scientific">Breoghania corrubedonensis</name>
    <dbReference type="NCBI Taxonomy" id="665038"/>
    <lineage>
        <taxon>Bacteria</taxon>
        <taxon>Pseudomonadati</taxon>
        <taxon>Pseudomonadota</taxon>
        <taxon>Alphaproteobacteria</taxon>
        <taxon>Hyphomicrobiales</taxon>
        <taxon>Stappiaceae</taxon>
        <taxon>Breoghania</taxon>
    </lineage>
</organism>
<dbReference type="InterPro" id="IPR052898">
    <property type="entry name" value="ACAD10-like"/>
</dbReference>
<name>A0A2T5V6N2_9HYPH</name>
<dbReference type="RefSeq" id="WP_107990938.1">
    <property type="nucleotide sequence ID" value="NZ_QAYG01000007.1"/>
</dbReference>
<dbReference type="Gene3D" id="3.30.200.20">
    <property type="entry name" value="Phosphorylase Kinase, domain 1"/>
    <property type="match status" value="1"/>
</dbReference>
<gene>
    <name evidence="2" type="ORF">C8N35_107122</name>
</gene>
<keyword evidence="3" id="KW-1185">Reference proteome</keyword>
<keyword evidence="2" id="KW-0808">Transferase</keyword>
<dbReference type="PANTHER" id="PTHR47829">
    <property type="entry name" value="HYDROLASE, PUTATIVE (AFU_ORTHOLOGUE AFUA_1G12880)-RELATED"/>
    <property type="match status" value="1"/>
</dbReference>
<dbReference type="InterPro" id="IPR041726">
    <property type="entry name" value="ACAD10_11_N"/>
</dbReference>
<dbReference type="Pfam" id="PF01636">
    <property type="entry name" value="APH"/>
    <property type="match status" value="1"/>
</dbReference>
<proteinExistence type="predicted"/>
<dbReference type="Proteomes" id="UP000244081">
    <property type="component" value="Unassembled WGS sequence"/>
</dbReference>
<keyword evidence="2" id="KW-0418">Kinase</keyword>
<dbReference type="GO" id="GO:0016301">
    <property type="term" value="F:kinase activity"/>
    <property type="evidence" value="ECO:0007669"/>
    <property type="project" value="UniProtKB-KW"/>
</dbReference>
<dbReference type="InterPro" id="IPR011009">
    <property type="entry name" value="Kinase-like_dom_sf"/>
</dbReference>
<dbReference type="EMBL" id="QAYG01000007">
    <property type="protein sequence ID" value="PTW59409.1"/>
    <property type="molecule type" value="Genomic_DNA"/>
</dbReference>
<evidence type="ECO:0000259" key="1">
    <source>
        <dbReference type="Pfam" id="PF01636"/>
    </source>
</evidence>